<feature type="region of interest" description="Disordered" evidence="1">
    <location>
        <begin position="43"/>
        <end position="74"/>
    </location>
</feature>
<organism evidence="2 3">
    <name type="scientific">Crateriforma conspicua</name>
    <dbReference type="NCBI Taxonomy" id="2527996"/>
    <lineage>
        <taxon>Bacteria</taxon>
        <taxon>Pseudomonadati</taxon>
        <taxon>Planctomycetota</taxon>
        <taxon>Planctomycetia</taxon>
        <taxon>Planctomycetales</taxon>
        <taxon>Planctomycetaceae</taxon>
        <taxon>Crateriforma</taxon>
    </lineage>
</organism>
<proteinExistence type="predicted"/>
<protein>
    <recommendedName>
        <fullName evidence="4">DUF922 domain-containing protein</fullName>
    </recommendedName>
</protein>
<evidence type="ECO:0000313" key="2">
    <source>
        <dbReference type="EMBL" id="TWT70054.1"/>
    </source>
</evidence>
<dbReference type="EMBL" id="SJPL01000001">
    <property type="protein sequence ID" value="TWT70054.1"/>
    <property type="molecule type" value="Genomic_DNA"/>
</dbReference>
<gene>
    <name evidence="2" type="ORF">Pan14r_23520</name>
</gene>
<evidence type="ECO:0000256" key="1">
    <source>
        <dbReference type="SAM" id="MobiDB-lite"/>
    </source>
</evidence>
<accession>A0A5C5Y4F3</accession>
<keyword evidence="3" id="KW-1185">Reference proteome</keyword>
<sequence>MLRSGATKIRRRRVAASCTGILIGAWLVVSTVPMVFALPTASAQEATADRSDGPSSPAKDIRDGSPRIDISDYPEPPESLRSWIRSGNVSFYRGGTSFDGETIFKTDLNFRSQCRWRKQREQNRQVIRIDYRLTRLHVSLAHHIHLNRIPPKDRFWDSALVQHEFDHVRISTLVAKSKHLADDLKAASPILRELPSGQRVTQAWVDQVVREHVQHRFHQMNELIQIRYDDLDQQTAHGRRPIPADSQVRQWLGEPAKASTEH</sequence>
<comment type="caution">
    <text evidence="2">The sequence shown here is derived from an EMBL/GenBank/DDBJ whole genome shotgun (WGS) entry which is preliminary data.</text>
</comment>
<name>A0A5C5Y4F3_9PLAN</name>
<feature type="compositionally biased region" description="Basic and acidic residues" evidence="1">
    <location>
        <begin position="59"/>
        <end position="70"/>
    </location>
</feature>
<dbReference type="AlphaFoldDB" id="A0A5C5Y4F3"/>
<dbReference type="Proteomes" id="UP000317238">
    <property type="component" value="Unassembled WGS sequence"/>
</dbReference>
<dbReference type="OrthoDB" id="274167at2"/>
<reference evidence="2 3" key="1">
    <citation type="submission" date="2019-02" db="EMBL/GenBank/DDBJ databases">
        <title>Deep-cultivation of Planctomycetes and their phenomic and genomic characterization uncovers novel biology.</title>
        <authorList>
            <person name="Wiegand S."/>
            <person name="Jogler M."/>
            <person name="Boedeker C."/>
            <person name="Pinto D."/>
            <person name="Vollmers J."/>
            <person name="Rivas-Marin E."/>
            <person name="Kohn T."/>
            <person name="Peeters S.H."/>
            <person name="Heuer A."/>
            <person name="Rast P."/>
            <person name="Oberbeckmann S."/>
            <person name="Bunk B."/>
            <person name="Jeske O."/>
            <person name="Meyerdierks A."/>
            <person name="Storesund J.E."/>
            <person name="Kallscheuer N."/>
            <person name="Luecker S."/>
            <person name="Lage O.M."/>
            <person name="Pohl T."/>
            <person name="Merkel B.J."/>
            <person name="Hornburger P."/>
            <person name="Mueller R.-W."/>
            <person name="Bruemmer F."/>
            <person name="Labrenz M."/>
            <person name="Spormann A.M."/>
            <person name="Op Den Camp H."/>
            <person name="Overmann J."/>
            <person name="Amann R."/>
            <person name="Jetten M.S.M."/>
            <person name="Mascher T."/>
            <person name="Medema M.H."/>
            <person name="Devos D.P."/>
            <person name="Kaster A.-K."/>
            <person name="Ovreas L."/>
            <person name="Rohde M."/>
            <person name="Galperin M.Y."/>
            <person name="Jogler C."/>
        </authorList>
    </citation>
    <scope>NUCLEOTIDE SEQUENCE [LARGE SCALE GENOMIC DNA]</scope>
    <source>
        <strain evidence="2 3">Pan14r</strain>
    </source>
</reference>
<dbReference type="RefSeq" id="WP_146439156.1">
    <property type="nucleotide sequence ID" value="NZ_SJPL01000001.1"/>
</dbReference>
<evidence type="ECO:0000313" key="3">
    <source>
        <dbReference type="Proteomes" id="UP000317238"/>
    </source>
</evidence>
<evidence type="ECO:0008006" key="4">
    <source>
        <dbReference type="Google" id="ProtNLM"/>
    </source>
</evidence>